<dbReference type="Pfam" id="PF07686">
    <property type="entry name" value="V-set"/>
    <property type="match status" value="1"/>
</dbReference>
<keyword evidence="1" id="KW-0393">Immunoglobulin domain</keyword>
<dbReference type="InterPro" id="IPR013106">
    <property type="entry name" value="Ig_V-set"/>
</dbReference>
<evidence type="ECO:0000313" key="4">
    <source>
        <dbReference type="EMBL" id="CAI9623492.1"/>
    </source>
</evidence>
<comment type="caution">
    <text evidence="4">The sequence shown here is derived from an EMBL/GenBank/DDBJ whole genome shotgun (WGS) entry which is preliminary data.</text>
</comment>
<accession>A0ABN9HRS3</accession>
<keyword evidence="2" id="KW-0812">Transmembrane</keyword>
<proteinExistence type="predicted"/>
<dbReference type="SMART" id="SM00407">
    <property type="entry name" value="IGc1"/>
    <property type="match status" value="1"/>
</dbReference>
<dbReference type="Proteomes" id="UP001162483">
    <property type="component" value="Unassembled WGS sequence"/>
</dbReference>
<dbReference type="InterPro" id="IPR007110">
    <property type="entry name" value="Ig-like_dom"/>
</dbReference>
<dbReference type="InterPro" id="IPR003597">
    <property type="entry name" value="Ig_C1-set"/>
</dbReference>
<evidence type="ECO:0000256" key="2">
    <source>
        <dbReference type="SAM" id="Phobius"/>
    </source>
</evidence>
<keyword evidence="2" id="KW-0472">Membrane</keyword>
<evidence type="ECO:0000313" key="5">
    <source>
        <dbReference type="Proteomes" id="UP001162483"/>
    </source>
</evidence>
<protein>
    <recommendedName>
        <fullName evidence="3">Ig-like domain-containing protein</fullName>
    </recommendedName>
</protein>
<dbReference type="InterPro" id="IPR036179">
    <property type="entry name" value="Ig-like_dom_sf"/>
</dbReference>
<feature type="domain" description="Ig-like" evidence="3">
    <location>
        <begin position="106"/>
        <end position="209"/>
    </location>
</feature>
<dbReference type="InterPro" id="IPR050380">
    <property type="entry name" value="Immune_Resp_Modulators"/>
</dbReference>
<dbReference type="EMBL" id="CATNWA010021672">
    <property type="protein sequence ID" value="CAI9623492.1"/>
    <property type="molecule type" value="Genomic_DNA"/>
</dbReference>
<organism evidence="4 5">
    <name type="scientific">Staurois parvus</name>
    <dbReference type="NCBI Taxonomy" id="386267"/>
    <lineage>
        <taxon>Eukaryota</taxon>
        <taxon>Metazoa</taxon>
        <taxon>Chordata</taxon>
        <taxon>Craniata</taxon>
        <taxon>Vertebrata</taxon>
        <taxon>Euteleostomi</taxon>
        <taxon>Amphibia</taxon>
        <taxon>Batrachia</taxon>
        <taxon>Anura</taxon>
        <taxon>Neobatrachia</taxon>
        <taxon>Ranoidea</taxon>
        <taxon>Ranidae</taxon>
        <taxon>Staurois</taxon>
    </lineage>
</organism>
<dbReference type="SMART" id="SM00409">
    <property type="entry name" value="IG"/>
    <property type="match status" value="2"/>
</dbReference>
<reference evidence="4" key="1">
    <citation type="submission" date="2023-05" db="EMBL/GenBank/DDBJ databases">
        <authorList>
            <person name="Stuckert A."/>
        </authorList>
    </citation>
    <scope>NUCLEOTIDE SEQUENCE</scope>
</reference>
<keyword evidence="5" id="KW-1185">Reference proteome</keyword>
<dbReference type="InterPro" id="IPR003599">
    <property type="entry name" value="Ig_sub"/>
</dbReference>
<dbReference type="InterPro" id="IPR013783">
    <property type="entry name" value="Ig-like_fold"/>
</dbReference>
<keyword evidence="2" id="KW-1133">Transmembrane helix</keyword>
<dbReference type="PROSITE" id="PS50835">
    <property type="entry name" value="IG_LIKE"/>
    <property type="match status" value="2"/>
</dbReference>
<sequence>VNAPLGKTLTLPCGLWRGQQSRFAVEWRHRALGEGEVLYAYDGWRDRIEEELPGYVMNFSNLHSKGDASLIVEKVETSHEGTYLCIIYVPYLRAQRDIQLQVTAKPQITLLPSPLFARPGEEVTLFCEISHFHPLEISVDFLVQLPGESSPTLMPGTSLSTHGHNQDGTYTITGYQRFNASPELHGARYSCQVSHASSTKVMSQSQTLQIAGVLGPSIEDGMYLFLTALFLYGFLSYLHRKFKLFFSAGPAEPNDKQKNHKRE</sequence>
<dbReference type="SUPFAM" id="SSF48726">
    <property type="entry name" value="Immunoglobulin"/>
    <property type="match status" value="2"/>
</dbReference>
<dbReference type="Gene3D" id="2.60.40.10">
    <property type="entry name" value="Immunoglobulins"/>
    <property type="match status" value="2"/>
</dbReference>
<feature type="transmembrane region" description="Helical" evidence="2">
    <location>
        <begin position="221"/>
        <end position="238"/>
    </location>
</feature>
<feature type="domain" description="Ig-like" evidence="3">
    <location>
        <begin position="1"/>
        <end position="103"/>
    </location>
</feature>
<dbReference type="PRINTS" id="PR01669">
    <property type="entry name" value="TAPASIN"/>
</dbReference>
<dbReference type="Pfam" id="PF07654">
    <property type="entry name" value="C1-set"/>
    <property type="match status" value="1"/>
</dbReference>
<evidence type="ECO:0000259" key="3">
    <source>
        <dbReference type="PROSITE" id="PS50835"/>
    </source>
</evidence>
<feature type="non-terminal residue" evidence="4">
    <location>
        <position position="1"/>
    </location>
</feature>
<name>A0ABN9HRS3_9NEOB</name>
<dbReference type="InterPro" id="IPR008056">
    <property type="entry name" value="Tapasin"/>
</dbReference>
<dbReference type="PANTHER" id="PTHR23411">
    <property type="entry name" value="TAPASIN"/>
    <property type="match status" value="1"/>
</dbReference>
<evidence type="ECO:0000256" key="1">
    <source>
        <dbReference type="ARBA" id="ARBA00023319"/>
    </source>
</evidence>
<gene>
    <name evidence="4" type="ORF">SPARVUS_LOCUS16479580</name>
</gene>